<reference evidence="3 4" key="1">
    <citation type="journal article" date="2020" name="Mol. Biol. Evol.">
        <title>Distinct Expression and Methylation Patterns for Genes with Different Fates following a Single Whole-Genome Duplication in Flowering Plants.</title>
        <authorList>
            <person name="Shi T."/>
            <person name="Rahmani R.S."/>
            <person name="Gugger P.F."/>
            <person name="Wang M."/>
            <person name="Li H."/>
            <person name="Zhang Y."/>
            <person name="Li Z."/>
            <person name="Wang Q."/>
            <person name="Van de Peer Y."/>
            <person name="Marchal K."/>
            <person name="Chen J."/>
        </authorList>
    </citation>
    <scope>NUCLEOTIDE SEQUENCE [LARGE SCALE GENOMIC DNA]</scope>
    <source>
        <tissue evidence="3">Leaf</tissue>
    </source>
</reference>
<keyword evidence="4" id="KW-1185">Reference proteome</keyword>
<dbReference type="EMBL" id="DUZY01000004">
    <property type="protein sequence ID" value="DAD36613.1"/>
    <property type="molecule type" value="Genomic_DNA"/>
</dbReference>
<proteinExistence type="predicted"/>
<dbReference type="PANTHER" id="PTHR26312">
    <property type="entry name" value="TETRATRICOPEPTIDE REPEAT PROTEIN 5"/>
    <property type="match status" value="1"/>
</dbReference>
<evidence type="ECO:0000256" key="1">
    <source>
        <dbReference type="SAM" id="MobiDB-lite"/>
    </source>
</evidence>
<dbReference type="Gene3D" id="1.25.40.10">
    <property type="entry name" value="Tetratricopeptide repeat domain"/>
    <property type="match status" value="1"/>
</dbReference>
<organism evidence="3 4">
    <name type="scientific">Nelumbo nucifera</name>
    <name type="common">Sacred lotus</name>
    <dbReference type="NCBI Taxonomy" id="4432"/>
    <lineage>
        <taxon>Eukaryota</taxon>
        <taxon>Viridiplantae</taxon>
        <taxon>Streptophyta</taxon>
        <taxon>Embryophyta</taxon>
        <taxon>Tracheophyta</taxon>
        <taxon>Spermatophyta</taxon>
        <taxon>Magnoliopsida</taxon>
        <taxon>Proteales</taxon>
        <taxon>Nelumbonaceae</taxon>
        <taxon>Nelumbo</taxon>
    </lineage>
</organism>
<accession>A0A822YWR5</accession>
<feature type="domain" description="TmcB/TmcC TPR repeats" evidence="2">
    <location>
        <begin position="164"/>
        <end position="209"/>
    </location>
</feature>
<feature type="region of interest" description="Disordered" evidence="1">
    <location>
        <begin position="122"/>
        <end position="162"/>
    </location>
</feature>
<dbReference type="AlphaFoldDB" id="A0A822YWR5"/>
<name>A0A822YWR5_NELNU</name>
<dbReference type="InterPro" id="IPR011990">
    <property type="entry name" value="TPR-like_helical_dom_sf"/>
</dbReference>
<protein>
    <recommendedName>
        <fullName evidence="2">TmcB/TmcC TPR repeats domain-containing protein</fullName>
    </recommendedName>
</protein>
<dbReference type="Proteomes" id="UP000607653">
    <property type="component" value="Unassembled WGS sequence"/>
</dbReference>
<evidence type="ECO:0000313" key="4">
    <source>
        <dbReference type="Proteomes" id="UP000607653"/>
    </source>
</evidence>
<comment type="caution">
    <text evidence="3">The sequence shown here is derived from an EMBL/GenBank/DDBJ whole genome shotgun (WGS) entry which is preliminary data.</text>
</comment>
<gene>
    <name evidence="3" type="ORF">HUJ06_007254</name>
</gene>
<feature type="compositionally biased region" description="Gly residues" evidence="1">
    <location>
        <begin position="127"/>
        <end position="136"/>
    </location>
</feature>
<dbReference type="Pfam" id="PF25474">
    <property type="entry name" value="TPR_TmcB"/>
    <property type="match status" value="1"/>
</dbReference>
<dbReference type="InterPro" id="IPR057352">
    <property type="entry name" value="TPR_TmcB/C"/>
</dbReference>
<dbReference type="PANTHER" id="PTHR26312:SF123">
    <property type="entry name" value="TETRATRICOPEPTIDE REPEAT (TPR)-LIKE SUPERFAMILY PROTEIN"/>
    <property type="match status" value="1"/>
</dbReference>
<dbReference type="SUPFAM" id="SSF48452">
    <property type="entry name" value="TPR-like"/>
    <property type="match status" value="1"/>
</dbReference>
<evidence type="ECO:0000313" key="3">
    <source>
        <dbReference type="EMBL" id="DAD36613.1"/>
    </source>
</evidence>
<sequence>MEAALLRTGSATLRASLSRSPKVSLCDKDSLPGMLSSDKSKKRASCLRSSLHFESKVKRVDNSRLIRRTLSDSDTVWSVNKDSGWLTKLSGLGSLSFPSNPVLDRGSSAGVLRGNLVETEELELASGGTGKGSKVGGEGDRGDRGGGGSDSDRGSSSSGRADHSKIDACYREMLKANPANPLLLRNYGQFLHQVEKDLVRAEEYYERAILANPGDGELLSLYGKLIWEMHRDQDRAESYFEQAVHASPDDCFVLGSYAHFLWDLEEEEDDESQATVETKIPASVVAF</sequence>
<evidence type="ECO:0000259" key="2">
    <source>
        <dbReference type="Pfam" id="PF25474"/>
    </source>
</evidence>